<dbReference type="GO" id="GO:0003677">
    <property type="term" value="F:DNA binding"/>
    <property type="evidence" value="ECO:0007669"/>
    <property type="project" value="InterPro"/>
</dbReference>
<dbReference type="Pfam" id="PF01555">
    <property type="entry name" value="N6_N4_Mtase"/>
    <property type="match status" value="1"/>
</dbReference>
<reference evidence="4" key="1">
    <citation type="submission" date="2020-05" db="EMBL/GenBank/DDBJ databases">
        <authorList>
            <person name="Chiriac C."/>
            <person name="Salcher M."/>
            <person name="Ghai R."/>
            <person name="Kavagutti S V."/>
        </authorList>
    </citation>
    <scope>NUCLEOTIDE SEQUENCE</scope>
</reference>
<dbReference type="InterPro" id="IPR029063">
    <property type="entry name" value="SAM-dependent_MTases_sf"/>
</dbReference>
<sequence>MKIFNDHFQNFKSYNIHKAQLIIADIPYNLGNNAYASNPAWYKDGDNSNGESELAGKSFFDTDENFKPAEFMHFCSKLLKNEPKEKGQAPCMIVFCAFDQQMYLIELAKRYGLNNYINLVFRKNFSAQVLKANMKIVGNCEYGLLFYREKLPKFNNNGKMIFNCIDWERDDASVEKLHPTQKPIKLLKKLIEIFTDEGDIVIDPCAGSGSTLVAAIQLNRKAYGFEIKKDFYKMAKNWIQTTIQRKKDIEEFGFSKQELDSKSVNLFTEL</sequence>
<keyword evidence="1 4" id="KW-0489">Methyltransferase</keyword>
<dbReference type="InterPro" id="IPR001091">
    <property type="entry name" value="RM_Methyltransferase"/>
</dbReference>
<evidence type="ECO:0000256" key="1">
    <source>
        <dbReference type="ARBA" id="ARBA00022603"/>
    </source>
</evidence>
<evidence type="ECO:0000256" key="2">
    <source>
        <dbReference type="ARBA" id="ARBA00022679"/>
    </source>
</evidence>
<dbReference type="PANTHER" id="PTHR13370">
    <property type="entry name" value="RNA METHYLASE-RELATED"/>
    <property type="match status" value="1"/>
</dbReference>
<name>A0A6J7WR45_9CAUD</name>
<protein>
    <submittedName>
        <fullName evidence="4">COG0863 DNA modification methylase</fullName>
    </submittedName>
</protein>
<dbReference type="PRINTS" id="PR00508">
    <property type="entry name" value="S21N4MTFRASE"/>
</dbReference>
<gene>
    <name evidence="4" type="ORF">UFOVP211_35</name>
</gene>
<dbReference type="Gene3D" id="3.40.50.150">
    <property type="entry name" value="Vaccinia Virus protein VP39"/>
    <property type="match status" value="1"/>
</dbReference>
<organism evidence="4">
    <name type="scientific">uncultured Caudovirales phage</name>
    <dbReference type="NCBI Taxonomy" id="2100421"/>
    <lineage>
        <taxon>Viruses</taxon>
        <taxon>Duplodnaviria</taxon>
        <taxon>Heunggongvirae</taxon>
        <taxon>Uroviricota</taxon>
        <taxon>Caudoviricetes</taxon>
        <taxon>Peduoviridae</taxon>
        <taxon>Maltschvirus</taxon>
        <taxon>Maltschvirus maltsch</taxon>
    </lineage>
</organism>
<keyword evidence="2" id="KW-0808">Transferase</keyword>
<dbReference type="InterPro" id="IPR002941">
    <property type="entry name" value="DNA_methylase_N4/N6"/>
</dbReference>
<accession>A0A6J7WR45</accession>
<dbReference type="EMBL" id="LR798262">
    <property type="protein sequence ID" value="CAB5218574.1"/>
    <property type="molecule type" value="Genomic_DNA"/>
</dbReference>
<dbReference type="GO" id="GO:0008170">
    <property type="term" value="F:N-methyltransferase activity"/>
    <property type="evidence" value="ECO:0007669"/>
    <property type="project" value="InterPro"/>
</dbReference>
<dbReference type="SUPFAM" id="SSF53335">
    <property type="entry name" value="S-adenosyl-L-methionine-dependent methyltransferases"/>
    <property type="match status" value="1"/>
</dbReference>
<feature type="domain" description="DNA methylase N-4/N-6" evidence="3">
    <location>
        <begin position="20"/>
        <end position="236"/>
    </location>
</feature>
<proteinExistence type="predicted"/>
<evidence type="ECO:0000313" key="4">
    <source>
        <dbReference type="EMBL" id="CAB5218574.1"/>
    </source>
</evidence>
<dbReference type="GO" id="GO:0032259">
    <property type="term" value="P:methylation"/>
    <property type="evidence" value="ECO:0007669"/>
    <property type="project" value="UniProtKB-KW"/>
</dbReference>
<dbReference type="PANTHER" id="PTHR13370:SF3">
    <property type="entry name" value="TRNA (GUANINE(10)-N2)-METHYLTRANSFERASE HOMOLOG"/>
    <property type="match status" value="1"/>
</dbReference>
<evidence type="ECO:0000259" key="3">
    <source>
        <dbReference type="Pfam" id="PF01555"/>
    </source>
</evidence>